<evidence type="ECO:0000313" key="1">
    <source>
        <dbReference type="EMBL" id="ASN68217.1"/>
    </source>
</evidence>
<sequence length="87" mass="10284">MANIEYKKIQTVLGDNWHVVVDNDWLFYPCSKDLDEVKKFVEIFEDEIVDKRHSKENLGLGFHICGYNGDAQNRLRDKWAERGVHVF</sequence>
<organism evidence="1">
    <name type="scientific">uncultured Caudovirales phage</name>
    <dbReference type="NCBI Taxonomy" id="2100421"/>
    <lineage>
        <taxon>Viruses</taxon>
        <taxon>Duplodnaviria</taxon>
        <taxon>Heunggongvirae</taxon>
        <taxon>Uroviricota</taxon>
        <taxon>Caudoviricetes</taxon>
        <taxon>Peduoviridae</taxon>
        <taxon>Maltschvirus</taxon>
        <taxon>Maltschvirus maltsch</taxon>
    </lineage>
</organism>
<dbReference type="EMBL" id="MF417874">
    <property type="protein sequence ID" value="ASN68217.1"/>
    <property type="molecule type" value="Genomic_DNA"/>
</dbReference>
<accession>A0A2H4J4I6</accession>
<reference evidence="1" key="1">
    <citation type="submission" date="2017-06" db="EMBL/GenBank/DDBJ databases">
        <title>Novel phages from South African skin metaviromes.</title>
        <authorList>
            <person name="van Zyl L.J."/>
            <person name="Abrahams Y."/>
            <person name="Stander E.A."/>
            <person name="Kirby B.M."/>
            <person name="Clavaud C."/>
            <person name="Farcet C."/>
            <person name="Breton L."/>
            <person name="Trindade M.I."/>
        </authorList>
    </citation>
    <scope>NUCLEOTIDE SEQUENCE</scope>
</reference>
<protein>
    <submittedName>
        <fullName evidence="1">Uncharacterized protein</fullName>
    </submittedName>
</protein>
<name>A0A2H4J4I6_9CAUD</name>
<gene>
    <name evidence="1" type="ORF">3S14_24</name>
</gene>
<proteinExistence type="predicted"/>